<keyword evidence="1" id="KW-0472">Membrane</keyword>
<dbReference type="EMBL" id="KZ772699">
    <property type="protein sequence ID" value="PTQ42977.1"/>
    <property type="molecule type" value="Genomic_DNA"/>
</dbReference>
<dbReference type="AlphaFoldDB" id="A0A2R6XA49"/>
<feature type="transmembrane region" description="Helical" evidence="1">
    <location>
        <begin position="27"/>
        <end position="47"/>
    </location>
</feature>
<evidence type="ECO:0000256" key="1">
    <source>
        <dbReference type="SAM" id="Phobius"/>
    </source>
</evidence>
<accession>A0A2R6XA49</accession>
<proteinExistence type="predicted"/>
<evidence type="ECO:0000313" key="2">
    <source>
        <dbReference type="EMBL" id="PTQ42977.1"/>
    </source>
</evidence>
<name>A0A2R6XA49_MARPO</name>
<gene>
    <name evidence="2" type="ORF">MARPO_0027s0089</name>
</gene>
<keyword evidence="3" id="KW-1185">Reference proteome</keyword>
<dbReference type="Gramene" id="Mp5g05370.1">
    <property type="protein sequence ID" value="Mp5g05370.1.cds1"/>
    <property type="gene ID" value="Mp5g05370"/>
</dbReference>
<reference evidence="3" key="1">
    <citation type="journal article" date="2017" name="Cell">
        <title>Insights into land plant evolution garnered from the Marchantia polymorpha genome.</title>
        <authorList>
            <person name="Bowman J.L."/>
            <person name="Kohchi T."/>
            <person name="Yamato K.T."/>
            <person name="Jenkins J."/>
            <person name="Shu S."/>
            <person name="Ishizaki K."/>
            <person name="Yamaoka S."/>
            <person name="Nishihama R."/>
            <person name="Nakamura Y."/>
            <person name="Berger F."/>
            <person name="Adam C."/>
            <person name="Aki S.S."/>
            <person name="Althoff F."/>
            <person name="Araki T."/>
            <person name="Arteaga-Vazquez M.A."/>
            <person name="Balasubrmanian S."/>
            <person name="Barry K."/>
            <person name="Bauer D."/>
            <person name="Boehm C.R."/>
            <person name="Briginshaw L."/>
            <person name="Caballero-Perez J."/>
            <person name="Catarino B."/>
            <person name="Chen F."/>
            <person name="Chiyoda S."/>
            <person name="Chovatia M."/>
            <person name="Davies K.M."/>
            <person name="Delmans M."/>
            <person name="Demura T."/>
            <person name="Dierschke T."/>
            <person name="Dolan L."/>
            <person name="Dorantes-Acosta A.E."/>
            <person name="Eklund D.M."/>
            <person name="Florent S.N."/>
            <person name="Flores-Sandoval E."/>
            <person name="Fujiyama A."/>
            <person name="Fukuzawa H."/>
            <person name="Galik B."/>
            <person name="Grimanelli D."/>
            <person name="Grimwood J."/>
            <person name="Grossniklaus U."/>
            <person name="Hamada T."/>
            <person name="Haseloff J."/>
            <person name="Hetherington A.J."/>
            <person name="Higo A."/>
            <person name="Hirakawa Y."/>
            <person name="Hundley H.N."/>
            <person name="Ikeda Y."/>
            <person name="Inoue K."/>
            <person name="Inoue S.I."/>
            <person name="Ishida S."/>
            <person name="Jia Q."/>
            <person name="Kakita M."/>
            <person name="Kanazawa T."/>
            <person name="Kawai Y."/>
            <person name="Kawashima T."/>
            <person name="Kennedy M."/>
            <person name="Kinose K."/>
            <person name="Kinoshita T."/>
            <person name="Kohara Y."/>
            <person name="Koide E."/>
            <person name="Komatsu K."/>
            <person name="Kopischke S."/>
            <person name="Kubo M."/>
            <person name="Kyozuka J."/>
            <person name="Lagercrantz U."/>
            <person name="Lin S.S."/>
            <person name="Lindquist E."/>
            <person name="Lipzen A.M."/>
            <person name="Lu C.W."/>
            <person name="De Luna E."/>
            <person name="Martienssen R.A."/>
            <person name="Minamino N."/>
            <person name="Mizutani M."/>
            <person name="Mizutani M."/>
            <person name="Mochizuki N."/>
            <person name="Monte I."/>
            <person name="Mosher R."/>
            <person name="Nagasaki H."/>
            <person name="Nakagami H."/>
            <person name="Naramoto S."/>
            <person name="Nishitani K."/>
            <person name="Ohtani M."/>
            <person name="Okamoto T."/>
            <person name="Okumura M."/>
            <person name="Phillips J."/>
            <person name="Pollak B."/>
            <person name="Reinders A."/>
            <person name="Rovekamp M."/>
            <person name="Sano R."/>
            <person name="Sawa S."/>
            <person name="Schmid M.W."/>
            <person name="Shirakawa M."/>
            <person name="Solano R."/>
            <person name="Spunde A."/>
            <person name="Suetsugu N."/>
            <person name="Sugano S."/>
            <person name="Sugiyama A."/>
            <person name="Sun R."/>
            <person name="Suzuki Y."/>
            <person name="Takenaka M."/>
            <person name="Takezawa D."/>
            <person name="Tomogane H."/>
            <person name="Tsuzuki M."/>
            <person name="Ueda T."/>
            <person name="Umeda M."/>
            <person name="Ward J.M."/>
            <person name="Watanabe Y."/>
            <person name="Yazaki K."/>
            <person name="Yokoyama R."/>
            <person name="Yoshitake Y."/>
            <person name="Yotsui I."/>
            <person name="Zachgo S."/>
            <person name="Schmutz J."/>
        </authorList>
    </citation>
    <scope>NUCLEOTIDE SEQUENCE [LARGE SCALE GENOMIC DNA]</scope>
    <source>
        <strain evidence="3">Tak-1</strain>
    </source>
</reference>
<keyword evidence="1" id="KW-1133">Transmembrane helix</keyword>
<organism evidence="2 3">
    <name type="scientific">Marchantia polymorpha</name>
    <name type="common">Common liverwort</name>
    <name type="synonym">Marchantia aquatica</name>
    <dbReference type="NCBI Taxonomy" id="3197"/>
    <lineage>
        <taxon>Eukaryota</taxon>
        <taxon>Viridiplantae</taxon>
        <taxon>Streptophyta</taxon>
        <taxon>Embryophyta</taxon>
        <taxon>Marchantiophyta</taxon>
        <taxon>Marchantiopsida</taxon>
        <taxon>Marchantiidae</taxon>
        <taxon>Marchantiales</taxon>
        <taxon>Marchantiaceae</taxon>
        <taxon>Marchantia</taxon>
    </lineage>
</organism>
<sequence>MVEMQAALSRMSEDRIQLVKFAPSVQLNLPLLTFTGGVHVTMFYSMLQKVASLNLRFSFSSIEAKDFTNFLINLNYDLLEVNIECLK</sequence>
<dbReference type="Proteomes" id="UP000244005">
    <property type="component" value="Unassembled WGS sequence"/>
</dbReference>
<protein>
    <submittedName>
        <fullName evidence="2">Uncharacterized protein</fullName>
    </submittedName>
</protein>
<evidence type="ECO:0000313" key="3">
    <source>
        <dbReference type="Proteomes" id="UP000244005"/>
    </source>
</evidence>
<keyword evidence="1" id="KW-0812">Transmembrane</keyword>